<dbReference type="SMART" id="SM00249">
    <property type="entry name" value="PHD"/>
    <property type="match status" value="2"/>
</dbReference>
<evidence type="ECO:0000313" key="6">
    <source>
        <dbReference type="EMBL" id="KAH8696696.1"/>
    </source>
</evidence>
<feature type="compositionally biased region" description="Basic residues" evidence="4">
    <location>
        <begin position="36"/>
        <end position="47"/>
    </location>
</feature>
<feature type="compositionally biased region" description="Polar residues" evidence="4">
    <location>
        <begin position="176"/>
        <end position="194"/>
    </location>
</feature>
<dbReference type="GO" id="GO:0008270">
    <property type="term" value="F:zinc ion binding"/>
    <property type="evidence" value="ECO:0007669"/>
    <property type="project" value="UniProtKB-KW"/>
</dbReference>
<feature type="region of interest" description="Disordered" evidence="4">
    <location>
        <begin position="275"/>
        <end position="327"/>
    </location>
</feature>
<evidence type="ECO:0000256" key="2">
    <source>
        <dbReference type="ARBA" id="ARBA00022771"/>
    </source>
</evidence>
<keyword evidence="2" id="KW-0863">Zinc-finger</keyword>
<evidence type="ECO:0000259" key="5">
    <source>
        <dbReference type="SMART" id="SM00249"/>
    </source>
</evidence>
<dbReference type="FunFam" id="3.30.40.10:FF:000748">
    <property type="entry name" value="PHD finger domain protein, putative"/>
    <property type="match status" value="1"/>
</dbReference>
<evidence type="ECO:0000313" key="7">
    <source>
        <dbReference type="Proteomes" id="UP001201262"/>
    </source>
</evidence>
<dbReference type="RefSeq" id="XP_046071632.1">
    <property type="nucleotide sequence ID" value="XM_046218381.1"/>
</dbReference>
<feature type="region of interest" description="Disordered" evidence="4">
    <location>
        <begin position="165"/>
        <end position="194"/>
    </location>
</feature>
<keyword evidence="3" id="KW-0862">Zinc</keyword>
<dbReference type="GeneID" id="70248668"/>
<sequence length="780" mass="86486">MAPNLRSSSRATPHNSRPSTPIASHSASEFFDSSRPRKQRRTGRHSRIGVEILDTSRENTAEPQPLGQLSSHKTNVDQKLYSRHLDAEMSVNGKLSIDQLIANSNWDEPTLRESQPSYKDYTWSNAWYGQNAALSSMRPLGHLPSAADKRKAGIKVPKQIKEAKEHRKVAKKDASQENLISESNTPVATSDPASLPTFTSTEYDVEKLRSVVQVALRVAEEAGNRAVSQGLRRLWDQGSTDPFALSILDSVMRKNPDSDQKAVFKTVMRDAYKRSNPADSAVAPEPVSRSLSTTSVSSLSSTKSTGPKPMGTPTTGTAPLTRGRKRGRDSELLLVSSSMVDEAAPQSVHVGEVLDHEEQEDLASIAKRTRRDNFPIVAREKSSMDSSFDESEPEVPDENTSSERAAARDGSQENRDYCHQCQTSGSLLCCDGSAVGSCKPPEGQWFCPTCEVRLSFKSLVKNLGQSEQEFQLPHSIRHYYQGVQSGKGGVYQQVATNLRSGPHGRGRREGRAEQEYLTRQFDAKGKLIVCIACGLTSNGTRPMIQCDYCPCWWHIDCTDPPLPGPPKQLHPSDKTYHNWMCPNHIDHELYVVHTENGSYAGKSRIRRPRNPRVIDIDILPEDSEVEELQETESQGIVYRVSEQGVKLNFIERVKRENLDFDICVAGAERYRKYASKKLDELVERAAEFYQSAAPQILSNTEAEASILGSRSPADREAIANLVSFATQDRDIPKIPSDRVTPLIDALLASSEEGAPHAPTELESLQALQELISRRIGTLQK</sequence>
<evidence type="ECO:0000256" key="4">
    <source>
        <dbReference type="SAM" id="MobiDB-lite"/>
    </source>
</evidence>
<dbReference type="PANTHER" id="PTHR47636:SF1">
    <property type="entry name" value="TRANSCRIPTIONAL REGULATORY PROTEIN RCO1"/>
    <property type="match status" value="1"/>
</dbReference>
<feature type="region of interest" description="Disordered" evidence="4">
    <location>
        <begin position="376"/>
        <end position="416"/>
    </location>
</feature>
<dbReference type="InterPro" id="IPR001965">
    <property type="entry name" value="Znf_PHD"/>
</dbReference>
<name>A0AAD4Q060_9EURO</name>
<dbReference type="InterPro" id="IPR052819">
    <property type="entry name" value="Chromatin_regulatory_protein"/>
</dbReference>
<evidence type="ECO:0000256" key="3">
    <source>
        <dbReference type="ARBA" id="ARBA00022833"/>
    </source>
</evidence>
<protein>
    <submittedName>
        <fullName evidence="6">PHD finger domain protein</fullName>
    </submittedName>
</protein>
<dbReference type="InterPro" id="IPR019787">
    <property type="entry name" value="Znf_PHD-finger"/>
</dbReference>
<feature type="compositionally biased region" description="Basic and acidic residues" evidence="4">
    <location>
        <begin position="405"/>
        <end position="416"/>
    </location>
</feature>
<gene>
    <name evidence="6" type="ORF">BGW36DRAFT_398179</name>
</gene>
<feature type="compositionally biased region" description="Acidic residues" evidence="4">
    <location>
        <begin position="387"/>
        <end position="397"/>
    </location>
</feature>
<evidence type="ECO:0000256" key="1">
    <source>
        <dbReference type="ARBA" id="ARBA00022723"/>
    </source>
</evidence>
<dbReference type="InterPro" id="IPR011011">
    <property type="entry name" value="Znf_FYVE_PHD"/>
</dbReference>
<feature type="domain" description="Zinc finger PHD-type" evidence="5">
    <location>
        <begin position="529"/>
        <end position="585"/>
    </location>
</feature>
<dbReference type="GO" id="GO:0006357">
    <property type="term" value="P:regulation of transcription by RNA polymerase II"/>
    <property type="evidence" value="ECO:0007669"/>
    <property type="project" value="TreeGrafter"/>
</dbReference>
<dbReference type="EMBL" id="JAJTJA010000007">
    <property type="protein sequence ID" value="KAH8696696.1"/>
    <property type="molecule type" value="Genomic_DNA"/>
</dbReference>
<feature type="compositionally biased region" description="Polar residues" evidence="4">
    <location>
        <begin position="1"/>
        <end position="27"/>
    </location>
</feature>
<dbReference type="PANTHER" id="PTHR47636">
    <property type="entry name" value="TRANSCRIPTIONAL REGULATORY PROTEIN RCO1"/>
    <property type="match status" value="1"/>
</dbReference>
<feature type="compositionally biased region" description="Basic and acidic residues" evidence="4">
    <location>
        <begin position="165"/>
        <end position="175"/>
    </location>
</feature>
<feature type="compositionally biased region" description="Low complexity" evidence="4">
    <location>
        <begin position="287"/>
        <end position="321"/>
    </location>
</feature>
<dbReference type="SUPFAM" id="SSF57903">
    <property type="entry name" value="FYVE/PHD zinc finger"/>
    <property type="match status" value="2"/>
</dbReference>
<dbReference type="AlphaFoldDB" id="A0AAD4Q060"/>
<dbReference type="Proteomes" id="UP001201262">
    <property type="component" value="Unassembled WGS sequence"/>
</dbReference>
<dbReference type="Gene3D" id="3.30.40.10">
    <property type="entry name" value="Zinc/RING finger domain, C3HC4 (zinc finger)"/>
    <property type="match status" value="1"/>
</dbReference>
<reference evidence="6" key="1">
    <citation type="submission" date="2021-12" db="EMBL/GenBank/DDBJ databases">
        <title>Convergent genome expansion in fungi linked to evolution of root-endophyte symbiosis.</title>
        <authorList>
            <consortium name="DOE Joint Genome Institute"/>
            <person name="Ke Y.-H."/>
            <person name="Bonito G."/>
            <person name="Liao H.-L."/>
            <person name="Looney B."/>
            <person name="Rojas-Flechas A."/>
            <person name="Nash J."/>
            <person name="Hameed K."/>
            <person name="Schadt C."/>
            <person name="Martin F."/>
            <person name="Crous P.W."/>
            <person name="Miettinen O."/>
            <person name="Magnuson J.K."/>
            <person name="Labbe J."/>
            <person name="Jacobson D."/>
            <person name="Doktycz M.J."/>
            <person name="Veneault-Fourrey C."/>
            <person name="Kuo A."/>
            <person name="Mondo S."/>
            <person name="Calhoun S."/>
            <person name="Riley R."/>
            <person name="Ohm R."/>
            <person name="LaButti K."/>
            <person name="Andreopoulos B."/>
            <person name="Pangilinan J."/>
            <person name="Nolan M."/>
            <person name="Tritt A."/>
            <person name="Clum A."/>
            <person name="Lipzen A."/>
            <person name="Daum C."/>
            <person name="Barry K."/>
            <person name="Grigoriev I.V."/>
            <person name="Vilgalys R."/>
        </authorList>
    </citation>
    <scope>NUCLEOTIDE SEQUENCE</scope>
    <source>
        <strain evidence="6">PMI_201</strain>
    </source>
</reference>
<dbReference type="GO" id="GO:0032221">
    <property type="term" value="C:Rpd3S complex"/>
    <property type="evidence" value="ECO:0007669"/>
    <property type="project" value="TreeGrafter"/>
</dbReference>
<feature type="region of interest" description="Disordered" evidence="4">
    <location>
        <begin position="1"/>
        <end position="75"/>
    </location>
</feature>
<accession>A0AAD4Q060</accession>
<keyword evidence="1" id="KW-0479">Metal-binding</keyword>
<dbReference type="InterPro" id="IPR013083">
    <property type="entry name" value="Znf_RING/FYVE/PHD"/>
</dbReference>
<comment type="caution">
    <text evidence="6">The sequence shown here is derived from an EMBL/GenBank/DDBJ whole genome shotgun (WGS) entry which is preliminary data.</text>
</comment>
<keyword evidence="7" id="KW-1185">Reference proteome</keyword>
<organism evidence="6 7">
    <name type="scientific">Talaromyces proteolyticus</name>
    <dbReference type="NCBI Taxonomy" id="1131652"/>
    <lineage>
        <taxon>Eukaryota</taxon>
        <taxon>Fungi</taxon>
        <taxon>Dikarya</taxon>
        <taxon>Ascomycota</taxon>
        <taxon>Pezizomycotina</taxon>
        <taxon>Eurotiomycetes</taxon>
        <taxon>Eurotiomycetidae</taxon>
        <taxon>Eurotiales</taxon>
        <taxon>Trichocomaceae</taxon>
        <taxon>Talaromyces</taxon>
        <taxon>Talaromyces sect. Bacilispori</taxon>
    </lineage>
</organism>
<dbReference type="CDD" id="cd15534">
    <property type="entry name" value="PHD2_PHF12_Rco1"/>
    <property type="match status" value="1"/>
</dbReference>
<proteinExistence type="predicted"/>
<dbReference type="Pfam" id="PF00628">
    <property type="entry name" value="PHD"/>
    <property type="match status" value="1"/>
</dbReference>
<feature type="domain" description="Zinc finger PHD-type" evidence="5">
    <location>
        <begin position="417"/>
        <end position="451"/>
    </location>
</feature>